<feature type="domain" description="CoA carboxyltransferase C-terminal" evidence="1">
    <location>
        <begin position="33"/>
        <end position="112"/>
    </location>
</feature>
<keyword evidence="3" id="KW-1185">Reference proteome</keyword>
<accession>A0ABR3EJZ3</accession>
<dbReference type="InterPro" id="IPR051047">
    <property type="entry name" value="AccD/PCCB"/>
</dbReference>
<dbReference type="InterPro" id="IPR034733">
    <property type="entry name" value="AcCoA_carboxyl_beta"/>
</dbReference>
<dbReference type="SUPFAM" id="SSF52096">
    <property type="entry name" value="ClpP/crotonase"/>
    <property type="match status" value="1"/>
</dbReference>
<evidence type="ECO:0000313" key="3">
    <source>
        <dbReference type="Proteomes" id="UP001465976"/>
    </source>
</evidence>
<name>A0ABR3EJZ3_9AGAR</name>
<protein>
    <recommendedName>
        <fullName evidence="1">CoA carboxyltransferase C-terminal domain-containing protein</fullName>
    </recommendedName>
</protein>
<dbReference type="PANTHER" id="PTHR43842">
    <property type="entry name" value="PROPIONYL-COA CARBOXYLASE BETA CHAIN"/>
    <property type="match status" value="1"/>
</dbReference>
<dbReference type="Pfam" id="PF01039">
    <property type="entry name" value="Carboxyl_trans"/>
    <property type="match status" value="1"/>
</dbReference>
<dbReference type="Proteomes" id="UP001465976">
    <property type="component" value="Unassembled WGS sequence"/>
</dbReference>
<comment type="caution">
    <text evidence="2">The sequence shown here is derived from an EMBL/GenBank/DDBJ whole genome shotgun (WGS) entry which is preliminary data.</text>
</comment>
<dbReference type="PROSITE" id="PS50989">
    <property type="entry name" value="COA_CT_CTER"/>
    <property type="match status" value="1"/>
</dbReference>
<organism evidence="2 3">
    <name type="scientific">Marasmius crinis-equi</name>
    <dbReference type="NCBI Taxonomy" id="585013"/>
    <lineage>
        <taxon>Eukaryota</taxon>
        <taxon>Fungi</taxon>
        <taxon>Dikarya</taxon>
        <taxon>Basidiomycota</taxon>
        <taxon>Agaricomycotina</taxon>
        <taxon>Agaricomycetes</taxon>
        <taxon>Agaricomycetidae</taxon>
        <taxon>Agaricales</taxon>
        <taxon>Marasmiineae</taxon>
        <taxon>Marasmiaceae</taxon>
        <taxon>Marasmius</taxon>
    </lineage>
</organism>
<feature type="non-terminal residue" evidence="2">
    <location>
        <position position="1"/>
    </location>
</feature>
<evidence type="ECO:0000313" key="2">
    <source>
        <dbReference type="EMBL" id="KAL0563175.1"/>
    </source>
</evidence>
<evidence type="ECO:0000259" key="1">
    <source>
        <dbReference type="PROSITE" id="PS50989"/>
    </source>
</evidence>
<reference evidence="2 3" key="1">
    <citation type="submission" date="2024-02" db="EMBL/GenBank/DDBJ databases">
        <title>A draft genome for the cacao thread blight pathogen Marasmius crinis-equi.</title>
        <authorList>
            <person name="Cohen S.P."/>
            <person name="Baruah I.K."/>
            <person name="Amoako-Attah I."/>
            <person name="Bukari Y."/>
            <person name="Meinhardt L.W."/>
            <person name="Bailey B.A."/>
        </authorList>
    </citation>
    <scope>NUCLEOTIDE SEQUENCE [LARGE SCALE GENOMIC DNA]</scope>
    <source>
        <strain evidence="2 3">GH-76</strain>
    </source>
</reference>
<dbReference type="PANTHER" id="PTHR43842:SF2">
    <property type="entry name" value="PROPIONYL-COA CARBOXYLASE BETA CHAIN, MITOCHONDRIAL"/>
    <property type="match status" value="1"/>
</dbReference>
<feature type="non-terminal residue" evidence="2">
    <location>
        <position position="112"/>
    </location>
</feature>
<dbReference type="Gene3D" id="3.90.226.10">
    <property type="entry name" value="2-enoyl-CoA Hydratase, Chain A, domain 1"/>
    <property type="match status" value="1"/>
</dbReference>
<dbReference type="EMBL" id="JBAHYK010003835">
    <property type="protein sequence ID" value="KAL0563175.1"/>
    <property type="molecule type" value="Genomic_DNA"/>
</dbReference>
<sequence length="112" mass="12116">VLVRGLCQSSFGPPVAKETIFKNLIKGQLGGGREDKLIRILPKRRGRGYNMRRAVGLIVDMGTFFEIGATWRRNIITGLARMGGKTVGVIANNCMVNGGAIDTFGSQKTACF</sequence>
<proteinExistence type="predicted"/>
<gene>
    <name evidence="2" type="ORF">V5O48_018900</name>
</gene>
<dbReference type="InterPro" id="IPR029045">
    <property type="entry name" value="ClpP/crotonase-like_dom_sf"/>
</dbReference>
<dbReference type="InterPro" id="IPR011763">
    <property type="entry name" value="COA_CT_C"/>
</dbReference>